<name>A0A6J6HZ82_9ZZZZ</name>
<sequence>MRSARKRLRLTRPEVFFLRLISLLELVFSRMGGSLSLGVERTFFLFFSGIITGATSNSKLSWRFAGSSSRSIFWISRSISAASRYL</sequence>
<proteinExistence type="predicted"/>
<accession>A0A6J6HZ82</accession>
<organism evidence="1">
    <name type="scientific">freshwater metagenome</name>
    <dbReference type="NCBI Taxonomy" id="449393"/>
    <lineage>
        <taxon>unclassified sequences</taxon>
        <taxon>metagenomes</taxon>
        <taxon>ecological metagenomes</taxon>
    </lineage>
</organism>
<gene>
    <name evidence="1" type="ORF">UFOPK1863_00932</name>
</gene>
<evidence type="ECO:0000313" key="1">
    <source>
        <dbReference type="EMBL" id="CAB4619391.1"/>
    </source>
</evidence>
<dbReference type="AlphaFoldDB" id="A0A6J6HZ82"/>
<reference evidence="1" key="1">
    <citation type="submission" date="2020-05" db="EMBL/GenBank/DDBJ databases">
        <authorList>
            <person name="Chiriac C."/>
            <person name="Salcher M."/>
            <person name="Ghai R."/>
            <person name="Kavagutti S V."/>
        </authorList>
    </citation>
    <scope>NUCLEOTIDE SEQUENCE</scope>
</reference>
<protein>
    <submittedName>
        <fullName evidence="1">Unannotated protein</fullName>
    </submittedName>
</protein>
<dbReference type="EMBL" id="CAEZUY010000106">
    <property type="protein sequence ID" value="CAB4619391.1"/>
    <property type="molecule type" value="Genomic_DNA"/>
</dbReference>